<feature type="domain" description="Ion transport" evidence="21">
    <location>
        <begin position="410"/>
        <end position="638"/>
    </location>
</feature>
<feature type="compositionally biased region" description="Polar residues" evidence="19">
    <location>
        <begin position="351"/>
        <end position="374"/>
    </location>
</feature>
<feature type="compositionally biased region" description="Basic residues" evidence="19">
    <location>
        <begin position="291"/>
        <end position="320"/>
    </location>
</feature>
<feature type="transmembrane region" description="Helical" evidence="20">
    <location>
        <begin position="194"/>
        <end position="219"/>
    </location>
</feature>
<feature type="region of interest" description="Disordered" evidence="19">
    <location>
        <begin position="290"/>
        <end position="320"/>
    </location>
</feature>
<evidence type="ECO:0000256" key="10">
    <source>
        <dbReference type="ARBA" id="ARBA00023065"/>
    </source>
</evidence>
<feature type="domain" description="Ion transport" evidence="21">
    <location>
        <begin position="1248"/>
        <end position="1500"/>
    </location>
</feature>
<evidence type="ECO:0000256" key="15">
    <source>
        <dbReference type="PIRSR" id="PIRSR602077-1"/>
    </source>
</evidence>
<dbReference type="PANTHER" id="PTHR10037:SF230">
    <property type="entry name" value="CA[2+]-CHANNEL PROTEIN ALPHA[[1]] SUBUNIT T, ISOFORM F"/>
    <property type="match status" value="1"/>
</dbReference>
<keyword evidence="13" id="KW-0407">Ion channel</keyword>
<evidence type="ECO:0000256" key="1">
    <source>
        <dbReference type="ARBA" id="ARBA00004141"/>
    </source>
</evidence>
<dbReference type="FunFam" id="1.20.120.350:FF:000007">
    <property type="entry name" value="Voltage-dependent T-type calcium channel subunit alpha"/>
    <property type="match status" value="1"/>
</dbReference>
<feature type="transmembrane region" description="Helical" evidence="20">
    <location>
        <begin position="1011"/>
        <end position="1035"/>
    </location>
</feature>
<keyword evidence="10" id="KW-0406">Ion transport</keyword>
<keyword evidence="2" id="KW-0813">Transport</keyword>
<dbReference type="FunFam" id="1.10.287.70:FF:000166">
    <property type="entry name" value="Voltage-gated Ca2+ channel, alpha subunit"/>
    <property type="match status" value="1"/>
</dbReference>
<feature type="transmembrane region" description="Helical" evidence="20">
    <location>
        <begin position="1469"/>
        <end position="1491"/>
    </location>
</feature>
<evidence type="ECO:0000256" key="18">
    <source>
        <dbReference type="SAM" id="Coils"/>
    </source>
</evidence>
<evidence type="ECO:0000256" key="14">
    <source>
        <dbReference type="ARBA" id="ARBA00036634"/>
    </source>
</evidence>
<feature type="transmembrane region" description="Helical" evidence="20">
    <location>
        <begin position="533"/>
        <end position="555"/>
    </location>
</feature>
<evidence type="ECO:0000256" key="19">
    <source>
        <dbReference type="SAM" id="MobiDB-lite"/>
    </source>
</evidence>
<keyword evidence="4 17" id="KW-0107">Calcium channel</keyword>
<evidence type="ECO:0000256" key="2">
    <source>
        <dbReference type="ARBA" id="ARBA00022448"/>
    </source>
</evidence>
<evidence type="ECO:0000256" key="7">
    <source>
        <dbReference type="ARBA" id="ARBA00022837"/>
    </source>
</evidence>
<keyword evidence="18" id="KW-0175">Coiled coil</keyword>
<feature type="transmembrane region" description="Helical" evidence="20">
    <location>
        <begin position="937"/>
        <end position="956"/>
    </location>
</feature>
<comment type="catalytic activity">
    <reaction evidence="14">
        <text>Ca(2+)(in) = Ca(2+)(out)</text>
        <dbReference type="Rhea" id="RHEA:29671"/>
        <dbReference type="ChEBI" id="CHEBI:29108"/>
    </reaction>
</comment>
<name>A7SHI0_NEMVE</name>
<evidence type="ECO:0000256" key="20">
    <source>
        <dbReference type="SAM" id="Phobius"/>
    </source>
</evidence>
<keyword evidence="5 20" id="KW-0812">Transmembrane</keyword>
<evidence type="ECO:0000313" key="22">
    <source>
        <dbReference type="EMBL" id="EDO36844.1"/>
    </source>
</evidence>
<evidence type="ECO:0000256" key="6">
    <source>
        <dbReference type="ARBA" id="ARBA00022737"/>
    </source>
</evidence>
<accession>A7SHI0</accession>
<feature type="compositionally biased region" description="Acidic residues" evidence="19">
    <location>
        <begin position="379"/>
        <end position="390"/>
    </location>
</feature>
<reference evidence="22 23" key="1">
    <citation type="journal article" date="2007" name="Science">
        <title>Sea anemone genome reveals ancestral eumetazoan gene repertoire and genomic organization.</title>
        <authorList>
            <person name="Putnam N.H."/>
            <person name="Srivastava M."/>
            <person name="Hellsten U."/>
            <person name="Dirks B."/>
            <person name="Chapman J."/>
            <person name="Salamov A."/>
            <person name="Terry A."/>
            <person name="Shapiro H."/>
            <person name="Lindquist E."/>
            <person name="Kapitonov V.V."/>
            <person name="Jurka J."/>
            <person name="Genikhovich G."/>
            <person name="Grigoriev I.V."/>
            <person name="Lucas S.M."/>
            <person name="Steele R.E."/>
            <person name="Finnerty J.R."/>
            <person name="Technau U."/>
            <person name="Martindale M.Q."/>
            <person name="Rokhsar D.S."/>
        </authorList>
    </citation>
    <scope>NUCLEOTIDE SEQUENCE [LARGE SCALE GENOMIC DNA]</scope>
    <source>
        <strain evidence="23">CH2 X CH6</strain>
    </source>
</reference>
<dbReference type="InterPro" id="IPR043203">
    <property type="entry name" value="VGCC_Ca_Na"/>
</dbReference>
<dbReference type="FunFam" id="1.20.120.350:FF:000008">
    <property type="entry name" value="Voltage-dependent T-type calcium channel subunit alpha"/>
    <property type="match status" value="1"/>
</dbReference>
<evidence type="ECO:0000256" key="5">
    <source>
        <dbReference type="ARBA" id="ARBA00022692"/>
    </source>
</evidence>
<dbReference type="SUPFAM" id="SSF81324">
    <property type="entry name" value="Voltage-gated potassium channels"/>
    <property type="match status" value="4"/>
</dbReference>
<dbReference type="STRING" id="45351.A7SHI0"/>
<feature type="transmembrane region" description="Helical" evidence="20">
    <location>
        <begin position="611"/>
        <end position="633"/>
    </location>
</feature>
<dbReference type="GO" id="GO:0043005">
    <property type="term" value="C:neuron projection"/>
    <property type="evidence" value="ECO:0000318"/>
    <property type="project" value="GO_Central"/>
</dbReference>
<evidence type="ECO:0000256" key="9">
    <source>
        <dbReference type="ARBA" id="ARBA00022989"/>
    </source>
</evidence>
<keyword evidence="23" id="KW-1185">Reference proteome</keyword>
<evidence type="ECO:0000256" key="4">
    <source>
        <dbReference type="ARBA" id="ARBA00022673"/>
    </source>
</evidence>
<keyword evidence="11 20" id="KW-0472">Membrane</keyword>
<keyword evidence="9 20" id="KW-1133">Transmembrane helix</keyword>
<feature type="transmembrane region" description="Helical" evidence="20">
    <location>
        <begin position="1282"/>
        <end position="1299"/>
    </location>
</feature>
<organism evidence="22 23">
    <name type="scientific">Nematostella vectensis</name>
    <name type="common">Starlet sea anemone</name>
    <dbReference type="NCBI Taxonomy" id="45351"/>
    <lineage>
        <taxon>Eukaryota</taxon>
        <taxon>Metazoa</taxon>
        <taxon>Cnidaria</taxon>
        <taxon>Anthozoa</taxon>
        <taxon>Hexacorallia</taxon>
        <taxon>Actiniaria</taxon>
        <taxon>Edwardsiidae</taxon>
        <taxon>Nematostella</taxon>
    </lineage>
</organism>
<feature type="compositionally biased region" description="Polar residues" evidence="19">
    <location>
        <begin position="1608"/>
        <end position="1626"/>
    </location>
</feature>
<dbReference type="PhylomeDB" id="A7SHI0"/>
<dbReference type="InterPro" id="IPR027359">
    <property type="entry name" value="Volt_channel_dom_sf"/>
</dbReference>
<dbReference type="OMA" id="GQAWSCG"/>
<evidence type="ECO:0000256" key="8">
    <source>
        <dbReference type="ARBA" id="ARBA00022882"/>
    </source>
</evidence>
<feature type="domain" description="Ion transport" evidence="21">
    <location>
        <begin position="930"/>
        <end position="1198"/>
    </location>
</feature>
<dbReference type="GO" id="GO:0005248">
    <property type="term" value="F:voltage-gated sodium channel activity"/>
    <property type="evidence" value="ECO:0000318"/>
    <property type="project" value="GO_Central"/>
</dbReference>
<evidence type="ECO:0000256" key="13">
    <source>
        <dbReference type="ARBA" id="ARBA00023303"/>
    </source>
</evidence>
<evidence type="ECO:0000256" key="3">
    <source>
        <dbReference type="ARBA" id="ARBA00022568"/>
    </source>
</evidence>
<dbReference type="GO" id="GO:0001518">
    <property type="term" value="C:voltage-gated sodium channel complex"/>
    <property type="evidence" value="ECO:0000318"/>
    <property type="project" value="GO_Central"/>
</dbReference>
<dbReference type="HOGENOM" id="CLU_000540_2_0_1"/>
<evidence type="ECO:0000256" key="17">
    <source>
        <dbReference type="RuleBase" id="RU003808"/>
    </source>
</evidence>
<dbReference type="Gene3D" id="1.10.287.70">
    <property type="match status" value="4"/>
</dbReference>
<dbReference type="Gene3D" id="1.20.120.350">
    <property type="entry name" value="Voltage-gated potassium channels. Chain C"/>
    <property type="match status" value="3"/>
</dbReference>
<dbReference type="PRINTS" id="PR00167">
    <property type="entry name" value="CACHANNEL"/>
</dbReference>
<feature type="region of interest" description="Disordered" evidence="19">
    <location>
        <begin position="350"/>
        <end position="397"/>
    </location>
</feature>
<dbReference type="FunFam" id="1.20.120.350:FF:000009">
    <property type="entry name" value="Voltage-dependent T-type calcium channel subunit alpha"/>
    <property type="match status" value="1"/>
</dbReference>
<dbReference type="GO" id="GO:0070509">
    <property type="term" value="P:calcium ion import"/>
    <property type="evidence" value="ECO:0000318"/>
    <property type="project" value="GO_Central"/>
</dbReference>
<keyword evidence="6" id="KW-0677">Repeat</keyword>
<feature type="coiled-coil region" evidence="18">
    <location>
        <begin position="1200"/>
        <end position="1227"/>
    </location>
</feature>
<feature type="transmembrane region" description="Helical" evidence="20">
    <location>
        <begin position="1377"/>
        <end position="1396"/>
    </location>
</feature>
<dbReference type="EMBL" id="DS469660">
    <property type="protein sequence ID" value="EDO36844.1"/>
    <property type="molecule type" value="Genomic_DNA"/>
</dbReference>
<feature type="compositionally biased region" description="Basic and acidic residues" evidence="19">
    <location>
        <begin position="1529"/>
        <end position="1550"/>
    </location>
</feature>
<dbReference type="PANTHER" id="PTHR10037">
    <property type="entry name" value="VOLTAGE-GATED CATION CHANNEL CALCIUM AND SODIUM"/>
    <property type="match status" value="1"/>
</dbReference>
<dbReference type="InParanoid" id="A7SHI0"/>
<dbReference type="eggNOG" id="KOG2302">
    <property type="taxonomic scope" value="Eukaryota"/>
</dbReference>
<feature type="transmembrane region" description="Helical" evidence="20">
    <location>
        <begin position="445"/>
        <end position="467"/>
    </location>
</feature>
<feature type="transmembrane region" description="Helical" evidence="20">
    <location>
        <begin position="1168"/>
        <end position="1191"/>
    </location>
</feature>
<evidence type="ECO:0000256" key="11">
    <source>
        <dbReference type="ARBA" id="ARBA00023136"/>
    </source>
</evidence>
<keyword evidence="12 16" id="KW-0325">Glycoprotein</keyword>
<keyword evidence="15" id="KW-0479">Metal-binding</keyword>
<feature type="transmembrane region" description="Helical" evidence="20">
    <location>
        <begin position="35"/>
        <end position="55"/>
    </location>
</feature>
<feature type="region of interest" description="Disordered" evidence="19">
    <location>
        <begin position="1601"/>
        <end position="1794"/>
    </location>
</feature>
<dbReference type="GO" id="GO:0008332">
    <property type="term" value="F:low voltage-gated calcium channel activity"/>
    <property type="evidence" value="ECO:0000318"/>
    <property type="project" value="GO_Central"/>
</dbReference>
<keyword evidence="3 17" id="KW-0109">Calcium transport</keyword>
<feature type="binding site" evidence="15">
    <location>
        <position position="592"/>
    </location>
    <ligand>
        <name>Ca(2+)</name>
        <dbReference type="ChEBI" id="CHEBI:29108"/>
    </ligand>
</feature>
<evidence type="ECO:0000313" key="23">
    <source>
        <dbReference type="Proteomes" id="UP000001593"/>
    </source>
</evidence>
<dbReference type="InterPro" id="IPR005821">
    <property type="entry name" value="Ion_trans_dom"/>
</dbReference>
<feature type="domain" description="Ion transport" evidence="21">
    <location>
        <begin position="3"/>
        <end position="230"/>
    </location>
</feature>
<feature type="binding site" evidence="15">
    <location>
        <position position="1140"/>
    </location>
    <ligand>
        <name>Ca(2+)</name>
        <dbReference type="ChEBI" id="CHEBI:29108"/>
    </ligand>
</feature>
<feature type="transmembrane region" description="Helical" evidence="20">
    <location>
        <begin position="412"/>
        <end position="433"/>
    </location>
</feature>
<dbReference type="GO" id="GO:0086010">
    <property type="term" value="P:membrane depolarization during action potential"/>
    <property type="evidence" value="ECO:0000318"/>
    <property type="project" value="GO_Central"/>
</dbReference>
<dbReference type="FunFam" id="1.10.287.70:FF:000018">
    <property type="entry name" value="Voltage-dependent T-type calcium channel subunit alpha"/>
    <property type="match status" value="1"/>
</dbReference>
<dbReference type="Pfam" id="PF00520">
    <property type="entry name" value="Ion_trans"/>
    <property type="match status" value="4"/>
</dbReference>
<feature type="transmembrane region" description="Helical" evidence="20">
    <location>
        <begin position="166"/>
        <end position="188"/>
    </location>
</feature>
<sequence length="1794" mass="201226">MTAVRAIRVLRPLRAINRVPSIRILVTLLLDTLPMLGNVLAMCSLIFSIFGIVGVQMWQGVLRSRCVAQLPGNLSANQLNISAFYQPGGSSDLVCSLPENSGDKHCTSAFIPASTAHGRECGLTYEQYSNRSNYTNVCANWNQYYTLCADMGINPLYDAVSFDNILIAWVAIFQVITLEGWTDIMYYIQDAHGFWNFIYFVVLIVIGSYFMTNLCLVVITTQFQETKQRENDLMRQSRRKHTTSTSTIGSSRYGREGCWLEILKWIGHVYRHTKRRLGKKLNIKCAEPVSKRTRVTRKKKRRKKKLVYHHHHHHHHHHHYHHHVHCPGNCQYNTVGTFCPIHDVSLPPTPNASNADFNSGASTSEPPVSGVSGNSLAESETDLSDDEDTSESSPRRCAKFRDGCASSVDSKWFMYVIMGAIFVNTLTMGIEYYGQPQKMTDVLEIFNYIFTAIFGIEMIMKLIGLGFYGYIKDAFNIFDGTIVIISVVELFGDDDSGISVLRSFRLLRVFKLVRFLPALRRQLLVMIHTMDNVMTFLALLVIFMFTASILGMNLFGGKYRFPNDEGVMETSRANFDDLFWAIVTVFQVLTQEDWNIVMYDGMRATSKWAGLYFILLMTIGNYILFNLLVAILVEGFASAPAGYDSEGNYDYPPKSPRRSSLPELFTKKCPIPELDLSSVPVTPCMSPTVTEKPNPFCPPAGRTQVFVNSRTPSENDMEKTGEDEAVTVRIQNELQMKSWGHMQVLTTLFRRTTRLLTSKFRRHAAPSQVILLARSLSLLYLPGYQARGESTASLRPTPCPRTEYQLAEINYKERLESQRLKCHSKPKVCISPTPSVMYAEQAGYDSEGNYDYPPKSPRRSSLPELFTKKCPIPELDLSSVPVTPCMSPTDNPTVDIKVPTSCCSKRADWSLYVFAPDNRFRMLNKELYQNKWFDRTVLLFILLNCVVMALEGPSVLPGSLERRVIDICMYVFLGIFTIEMMVKVIALGLWIGPDAYLRSGWNVMDGFLVVISWVDVIVTATTNGQNSILGVLRVFRALRTLRPLRVISRAPGLKIVVETLISSLKPIGNIVLIAATFFIIFGILGVQLFKGKFHYCTDATVPVTTKTECLENGGSWVNREYNFDNLAKALLTLFVFSTKDGWVNIMYDGIDAVGIDKQPIRNHARYNVIYFVGFLLLAGFVVLNMLVGVVVENFQKCRTLIEMEKKIDEEKKNKKEEKMRREIAEDEALSEHYPRPRKFIHAVCTHGYFDLGIAAVIALNVLCMALEHYQQPDGLTAFLKCANYVFTAVFILEAILKIFALGIKRYIKDRWNQLDMLIVILSIVGIALEEMTMELPINPTIIRVMRVLRIARVLKLLKTAEGIRKLLDTVAQALPQVGNLGMLFLLMFFIFSALGIELFGKIDCEKPGITCQGMDEHANFRSFGIAMLTLFRISTGDNWNGILKDTISPDVCRVNPEIDCSMLEHVAPIYFAVFVLATQFVLLNVVVAVLMKHLEEAKDTKTPVNTPPLSSSSRESSKDNNGASLKVPSSDRKVSFDDEADNYSKPESRSSRCLPMVAVNGQGYNSFDNEFGLQGITRQDAIKPPAMLSRSAPSLRPAITDRRRPTSAKPSIESSRMVGSTGSLTRLSPLIGRRTKSQGKHQEEAGGPELTFTPSWDSGLKPDSIGGQVEPRTMSPRAPIYTMSEDSDLYDSNLDTDGGSDVRAFSPRPSLKSTSGSSESEDAQYRHKMPPALRSGAELAWGTPDAQEFDSNEGRPSSSKSAPVGAEVGENVQLQNMRPATATEDKSHRMQSYV</sequence>
<feature type="region of interest" description="Disordered" evidence="19">
    <location>
        <begin position="1499"/>
        <end position="1551"/>
    </location>
</feature>
<feature type="glycosylation site" description="N-linked (GlcNAc...) asparagine" evidence="16">
    <location>
        <position position="133"/>
    </location>
</feature>
<feature type="binding site" evidence="15">
    <location>
        <position position="179"/>
    </location>
    <ligand>
        <name>Ca(2+)</name>
        <dbReference type="ChEBI" id="CHEBI:29108"/>
    </ligand>
</feature>
<keyword evidence="8 17" id="KW-0851">Voltage-gated channel</keyword>
<proteinExistence type="inferred from homology"/>
<dbReference type="GO" id="GO:0046872">
    <property type="term" value="F:metal ion binding"/>
    <property type="evidence" value="ECO:0007669"/>
    <property type="project" value="UniProtKB-KW"/>
</dbReference>
<dbReference type="GO" id="GO:0005891">
    <property type="term" value="C:voltage-gated calcium channel complex"/>
    <property type="evidence" value="ECO:0007669"/>
    <property type="project" value="InterPro"/>
</dbReference>
<feature type="transmembrane region" description="Helical" evidence="20">
    <location>
        <begin position="1239"/>
        <end position="1262"/>
    </location>
</feature>
<protein>
    <recommendedName>
        <fullName evidence="21">Ion transport domain-containing protein</fullName>
    </recommendedName>
</protein>
<feature type="transmembrane region" description="Helical" evidence="20">
    <location>
        <begin position="968"/>
        <end position="991"/>
    </location>
</feature>
<evidence type="ECO:0000259" key="21">
    <source>
        <dbReference type="Pfam" id="PF00520"/>
    </source>
</evidence>
<comment type="subcellular location">
    <subcellularLocation>
        <location evidence="1 17">Membrane</location>
        <topology evidence="1 17">Multi-pass membrane protein</topology>
    </subcellularLocation>
</comment>
<evidence type="ECO:0000256" key="16">
    <source>
        <dbReference type="PIRSR" id="PIRSR602077-3"/>
    </source>
</evidence>
<gene>
    <name evidence="22" type="ORF">NEMVEDRAFT_v1g170705</name>
</gene>
<comment type="similarity">
    <text evidence="17">Belongs to the calcium channel alpha-1 subunit (TC 1.A.1.11) family.</text>
</comment>
<dbReference type="InterPro" id="IPR002077">
    <property type="entry name" value="VDCCAlpha1"/>
</dbReference>
<evidence type="ECO:0000256" key="12">
    <source>
        <dbReference type="ARBA" id="ARBA00023180"/>
    </source>
</evidence>
<dbReference type="Proteomes" id="UP000001593">
    <property type="component" value="Unassembled WGS sequence"/>
</dbReference>
<feature type="transmembrane region" description="Helical" evidence="20">
    <location>
        <begin position="1070"/>
        <end position="1089"/>
    </location>
</feature>
<keyword evidence="7 15" id="KW-0106">Calcium</keyword>